<dbReference type="EMBL" id="MLYP01000058">
    <property type="protein sequence ID" value="OIJ88408.1"/>
    <property type="molecule type" value="Genomic_DNA"/>
</dbReference>
<dbReference type="Proteomes" id="UP000179935">
    <property type="component" value="Unassembled WGS sequence"/>
</dbReference>
<name>A0A1S2P3Z4_9ACTN</name>
<dbReference type="AlphaFoldDB" id="A0A1S2P3Z4"/>
<dbReference type="RefSeq" id="WP_071368271.1">
    <property type="nucleotide sequence ID" value="NZ_MLYP01000058.1"/>
</dbReference>
<gene>
    <name evidence="1" type="ORF">BIV24_22920</name>
</gene>
<organism evidence="1 2">
    <name type="scientific">Streptomyces colonosanans</name>
    <dbReference type="NCBI Taxonomy" id="1428652"/>
    <lineage>
        <taxon>Bacteria</taxon>
        <taxon>Bacillati</taxon>
        <taxon>Actinomycetota</taxon>
        <taxon>Actinomycetes</taxon>
        <taxon>Kitasatosporales</taxon>
        <taxon>Streptomycetaceae</taxon>
        <taxon>Streptomyces</taxon>
    </lineage>
</organism>
<keyword evidence="2" id="KW-1185">Reference proteome</keyword>
<accession>A0A1S2P3Z4</accession>
<evidence type="ECO:0000313" key="1">
    <source>
        <dbReference type="EMBL" id="OIJ88408.1"/>
    </source>
</evidence>
<reference evidence="1 2" key="1">
    <citation type="submission" date="2016-10" db="EMBL/GenBank/DDBJ databases">
        <title>Genome sequence of Streptomyces sp. MUSC 93.</title>
        <authorList>
            <person name="Lee L.-H."/>
            <person name="Ser H.-L."/>
            <person name="Law J.W.-F."/>
        </authorList>
    </citation>
    <scope>NUCLEOTIDE SEQUENCE [LARGE SCALE GENOMIC DNA]</scope>
    <source>
        <strain evidence="1 2">MUSC 93</strain>
    </source>
</reference>
<protein>
    <submittedName>
        <fullName evidence="1">Uncharacterized protein</fullName>
    </submittedName>
</protein>
<proteinExistence type="predicted"/>
<sequence>MIWWLWADRLRPLTRSTSVAALGALVLGIATLTGCGGSGHGDARPRAAAAQVALPAPRTAPAPAPTLTPAPRGGEVRIEQGPFTDRIRLAHLTLTKKPAVTGHLKITSDVSDVLALELRAAYYDAHGRLLGTGDFEYQKEGEDAHGAEHHDGPRAGRDGIDVVIPAKHLTDTPAAAVVSVPVLVNE</sequence>
<comment type="caution">
    <text evidence="1">The sequence shown here is derived from an EMBL/GenBank/DDBJ whole genome shotgun (WGS) entry which is preliminary data.</text>
</comment>
<evidence type="ECO:0000313" key="2">
    <source>
        <dbReference type="Proteomes" id="UP000179935"/>
    </source>
</evidence>